<dbReference type="KEGG" id="hcv:FTV88_0772"/>
<protein>
    <submittedName>
        <fullName evidence="2">Spore cortex-lytic enzyme prepeptide</fullName>
    </submittedName>
</protein>
<dbReference type="Gene3D" id="1.10.10.2520">
    <property type="entry name" value="Cell wall hydrolase SleB, domain 1"/>
    <property type="match status" value="1"/>
</dbReference>
<dbReference type="GO" id="GO:0016787">
    <property type="term" value="F:hydrolase activity"/>
    <property type="evidence" value="ECO:0007669"/>
    <property type="project" value="InterPro"/>
</dbReference>
<proteinExistence type="predicted"/>
<reference evidence="3" key="1">
    <citation type="submission" date="2019-11" db="EMBL/GenBank/DDBJ databases">
        <title>Genome sequence of Heliorestis convoluta strain HH, an alkaliphilic and minimalistic phototrophic bacterium from a soda lake in Egypt.</title>
        <authorList>
            <person name="Dewey E.D."/>
            <person name="Stokes L.M."/>
            <person name="Burchell B.M."/>
            <person name="Shaffer K.N."/>
            <person name="Huntington A.M."/>
            <person name="Baker J.M."/>
            <person name="Nadendla S."/>
            <person name="Giglio M.G."/>
            <person name="Touchman J.W."/>
            <person name="Blankenship R.E."/>
            <person name="Madigan M.T."/>
            <person name="Sattley W.M."/>
        </authorList>
    </citation>
    <scope>NUCLEOTIDE SEQUENCE [LARGE SCALE GENOMIC DNA]</scope>
    <source>
        <strain evidence="3">HH</strain>
    </source>
</reference>
<dbReference type="Gene3D" id="6.20.240.60">
    <property type="match status" value="1"/>
</dbReference>
<accession>A0A5Q2MWT4</accession>
<dbReference type="Proteomes" id="UP000366051">
    <property type="component" value="Chromosome"/>
</dbReference>
<dbReference type="Pfam" id="PF07486">
    <property type="entry name" value="Hydrolase_2"/>
    <property type="match status" value="1"/>
</dbReference>
<sequence>MRYYKLTATIVAGFLFGLLGFFGWSSWNNPSSNLPGAAQWKAGVSVAQAQQDGAVGYPKESDLQMMARAIHGEARGEPYEGQVAVGAVIINRIRHPSFPNTAHSVIFQPRAFTAVDDGQIWIPLPEDASAYRAARDALNGWDPSGGCLYYWNPATATSQWIWTRTVVKRIGKHNFGL</sequence>
<evidence type="ECO:0000259" key="1">
    <source>
        <dbReference type="Pfam" id="PF07486"/>
    </source>
</evidence>
<dbReference type="InterPro" id="IPR011105">
    <property type="entry name" value="Cell_wall_hydrolase_SleB"/>
</dbReference>
<feature type="domain" description="Cell wall hydrolase SleB" evidence="1">
    <location>
        <begin position="76"/>
        <end position="175"/>
    </location>
</feature>
<evidence type="ECO:0000313" key="3">
    <source>
        <dbReference type="Proteomes" id="UP000366051"/>
    </source>
</evidence>
<evidence type="ECO:0000313" key="2">
    <source>
        <dbReference type="EMBL" id="QGG46948.1"/>
    </source>
</evidence>
<keyword evidence="3" id="KW-1185">Reference proteome</keyword>
<organism evidence="2 3">
    <name type="scientific">Heliorestis convoluta</name>
    <dbReference type="NCBI Taxonomy" id="356322"/>
    <lineage>
        <taxon>Bacteria</taxon>
        <taxon>Bacillati</taxon>
        <taxon>Bacillota</taxon>
        <taxon>Clostridia</taxon>
        <taxon>Eubacteriales</taxon>
        <taxon>Heliobacteriaceae</taxon>
        <taxon>Heliorestis</taxon>
    </lineage>
</organism>
<dbReference type="AlphaFoldDB" id="A0A5Q2MWT4"/>
<name>A0A5Q2MWT4_9FIRM</name>
<gene>
    <name evidence="2" type="ORF">FTV88_0772</name>
</gene>
<dbReference type="InterPro" id="IPR042047">
    <property type="entry name" value="SleB_dom1"/>
</dbReference>
<dbReference type="EMBL" id="CP045875">
    <property type="protein sequence ID" value="QGG46948.1"/>
    <property type="molecule type" value="Genomic_DNA"/>
</dbReference>